<organism evidence="2 3">
    <name type="scientific">Puccinia coronata f. sp. avenae</name>
    <dbReference type="NCBI Taxonomy" id="200324"/>
    <lineage>
        <taxon>Eukaryota</taxon>
        <taxon>Fungi</taxon>
        <taxon>Dikarya</taxon>
        <taxon>Basidiomycota</taxon>
        <taxon>Pucciniomycotina</taxon>
        <taxon>Pucciniomycetes</taxon>
        <taxon>Pucciniales</taxon>
        <taxon>Pucciniaceae</taxon>
        <taxon>Puccinia</taxon>
    </lineage>
</organism>
<feature type="compositionally biased region" description="Polar residues" evidence="1">
    <location>
        <begin position="1"/>
        <end position="15"/>
    </location>
</feature>
<evidence type="ECO:0008006" key="4">
    <source>
        <dbReference type="Google" id="ProtNLM"/>
    </source>
</evidence>
<reference evidence="2 3" key="1">
    <citation type="submission" date="2017-11" db="EMBL/GenBank/DDBJ databases">
        <title>De novo assembly and phasing of dikaryotic genomes from two isolates of Puccinia coronata f. sp. avenae, the causal agent of oat crown rust.</title>
        <authorList>
            <person name="Miller M.E."/>
            <person name="Zhang Y."/>
            <person name="Omidvar V."/>
            <person name="Sperschneider J."/>
            <person name="Schwessinger B."/>
            <person name="Raley C."/>
            <person name="Palmer J.M."/>
            <person name="Garnica D."/>
            <person name="Upadhyaya N."/>
            <person name="Rathjen J."/>
            <person name="Taylor J.M."/>
            <person name="Park R.F."/>
            <person name="Dodds P.N."/>
            <person name="Hirsch C.D."/>
            <person name="Kianian S.F."/>
            <person name="Figueroa M."/>
        </authorList>
    </citation>
    <scope>NUCLEOTIDE SEQUENCE [LARGE SCALE GENOMIC DNA]</scope>
    <source>
        <strain evidence="2">12NC29</strain>
    </source>
</reference>
<feature type="region of interest" description="Disordered" evidence="1">
    <location>
        <begin position="1"/>
        <end position="43"/>
    </location>
</feature>
<evidence type="ECO:0000256" key="1">
    <source>
        <dbReference type="SAM" id="MobiDB-lite"/>
    </source>
</evidence>
<dbReference type="Proteomes" id="UP000235388">
    <property type="component" value="Unassembled WGS sequence"/>
</dbReference>
<dbReference type="OrthoDB" id="2273864at2759"/>
<feature type="compositionally biased region" description="Low complexity" evidence="1">
    <location>
        <begin position="79"/>
        <end position="93"/>
    </location>
</feature>
<name>A0A2N5W6X2_9BASI</name>
<evidence type="ECO:0000313" key="3">
    <source>
        <dbReference type="Proteomes" id="UP000235388"/>
    </source>
</evidence>
<sequence>MSYGINNADISTADETGTPQGPQPAQNPPPPADRTEMDAMRNNINRMQRSFDRLIDMMTAQAHFDNSPPSPRPPPQPPHQSGYQQHSSGYQQFPHHHNNQHPPPPPDPSFHHTFQSNLNLHPSMQLTEPLKLKDVWFAGDSANLLLFLRVIRDFLRLNQNFQSETRRVVWISRHFGYHPLEHRRTPLPVKNWYKSLVINNARQQGVMDMYADLDGQEFVLPALCSVAAFLDGLITVFGNKFMRENAKRALVACKQKNMTIGEYNSQFKSLVYLVEDVEETRIEKYVLGLNPRIIWKAMCKQRMDCKSLDKRMAMASDAAAQLDVLAQLPPESTQSLVYHPLSSHRHIPQAFAQKPARNPDAMEINMAQVFPANAADAQRRSLLDASWVLCHAQQLCFHCLSPLVAGSHTGSLNCPNAPISPEERKAFVACCRQLPSTSVAAVEVPVT</sequence>
<dbReference type="AlphaFoldDB" id="A0A2N5W6X2"/>
<feature type="compositionally biased region" description="Pro residues" evidence="1">
    <location>
        <begin position="68"/>
        <end position="78"/>
    </location>
</feature>
<protein>
    <recommendedName>
        <fullName evidence="4">Retrotransposon gag domain-containing protein</fullName>
    </recommendedName>
</protein>
<accession>A0A2N5W6X2</accession>
<proteinExistence type="predicted"/>
<keyword evidence="3" id="KW-1185">Reference proteome</keyword>
<gene>
    <name evidence="2" type="ORF">PCANC_00631</name>
</gene>
<feature type="compositionally biased region" description="Pro residues" evidence="1">
    <location>
        <begin position="21"/>
        <end position="32"/>
    </location>
</feature>
<evidence type="ECO:0000313" key="2">
    <source>
        <dbReference type="EMBL" id="PLW57997.1"/>
    </source>
</evidence>
<comment type="caution">
    <text evidence="2">The sequence shown here is derived from an EMBL/GenBank/DDBJ whole genome shotgun (WGS) entry which is preliminary data.</text>
</comment>
<dbReference type="EMBL" id="PGCJ01000006">
    <property type="protein sequence ID" value="PLW57997.1"/>
    <property type="molecule type" value="Genomic_DNA"/>
</dbReference>
<feature type="region of interest" description="Disordered" evidence="1">
    <location>
        <begin position="62"/>
        <end position="115"/>
    </location>
</feature>